<organism evidence="2 3">
    <name type="scientific">Streptantibioticus cattleyicolor (strain ATCC 35852 / DSM 46488 / JCM 4925 / NBRC 14057 / NRRL 8057)</name>
    <name type="common">Streptomyces cattleya</name>
    <dbReference type="NCBI Taxonomy" id="1003195"/>
    <lineage>
        <taxon>Bacteria</taxon>
        <taxon>Bacillati</taxon>
        <taxon>Actinomycetota</taxon>
        <taxon>Actinomycetes</taxon>
        <taxon>Kitasatosporales</taxon>
        <taxon>Streptomycetaceae</taxon>
        <taxon>Streptantibioticus</taxon>
    </lineage>
</organism>
<accession>G8WUU8</accession>
<protein>
    <submittedName>
        <fullName evidence="2">Integral membrane protein</fullName>
    </submittedName>
</protein>
<dbReference type="HOGENOM" id="CLU_036901_0_0_11"/>
<dbReference type="KEGG" id="scy:SCATT_40200"/>
<dbReference type="Proteomes" id="UP000007842">
    <property type="component" value="Chromosome"/>
</dbReference>
<evidence type="ECO:0000313" key="2">
    <source>
        <dbReference type="EMBL" id="AEW96391.1"/>
    </source>
</evidence>
<dbReference type="PATRIC" id="fig|1003195.11.peg.5479"/>
<feature type="transmembrane region" description="Helical" evidence="1">
    <location>
        <begin position="101"/>
        <end position="122"/>
    </location>
</feature>
<feature type="transmembrane region" description="Helical" evidence="1">
    <location>
        <begin position="228"/>
        <end position="247"/>
    </location>
</feature>
<sequence>MSDHTEDLVQAVLERHRELCVRATHPVQIAAALEAHGVTDRVAVLFHHRDVFSLAEELYARVARPPAPVPSAARTAVLHLLPGAACAAGVVAVRLAGPDPWRAAACAALALVAVAATTRAAVREGPLRGPAVPGGALTALWLLAFALFGGEVLGGAGIGTPDTGVDAGVLGPAFAVLPAAWCARRFAARERVRLAPALAAFATVVAALCAAAYLVLALAGADGRPDPVRAGGTAALGVLLFAARLLATRGLTAAAAAGCAAACAVEAAALAVTAWSGPAVRPLDALVRAGGPGAVEAVACAVALAALTGYALPVLARTATTSQQH</sequence>
<keyword evidence="1" id="KW-0812">Transmembrane</keyword>
<gene>
    <name evidence="2" type="ordered locus">SCATT_40200</name>
</gene>
<dbReference type="AlphaFoldDB" id="F8K4N5"/>
<feature type="transmembrane region" description="Helical" evidence="1">
    <location>
        <begin position="254"/>
        <end position="275"/>
    </location>
</feature>
<proteinExistence type="predicted"/>
<feature type="transmembrane region" description="Helical" evidence="1">
    <location>
        <begin position="194"/>
        <end position="216"/>
    </location>
</feature>
<dbReference type="KEGG" id="sct:SCAT_4034"/>
<dbReference type="STRING" id="1003195.SCATT_40200"/>
<feature type="transmembrane region" description="Helical" evidence="1">
    <location>
        <begin position="295"/>
        <end position="316"/>
    </location>
</feature>
<evidence type="ECO:0000313" key="3">
    <source>
        <dbReference type="Proteomes" id="UP000007842"/>
    </source>
</evidence>
<feature type="transmembrane region" description="Helical" evidence="1">
    <location>
        <begin position="134"/>
        <end position="158"/>
    </location>
</feature>
<dbReference type="EMBL" id="CP003219">
    <property type="protein sequence ID" value="AEW96391.1"/>
    <property type="molecule type" value="Genomic_DNA"/>
</dbReference>
<evidence type="ECO:0000256" key="1">
    <source>
        <dbReference type="SAM" id="Phobius"/>
    </source>
</evidence>
<feature type="transmembrane region" description="Helical" evidence="1">
    <location>
        <begin position="76"/>
        <end position="95"/>
    </location>
</feature>
<reference evidence="3" key="1">
    <citation type="submission" date="2011-12" db="EMBL/GenBank/DDBJ databases">
        <title>Complete genome sequence of Streptomyces cattleya strain DSM 46488.</title>
        <authorList>
            <person name="Ou H.-Y."/>
            <person name="Li P."/>
            <person name="Zhao C."/>
            <person name="O'Hagan D."/>
            <person name="Deng Z."/>
        </authorList>
    </citation>
    <scope>NUCLEOTIDE SEQUENCE [LARGE SCALE GENOMIC DNA]</scope>
    <source>
        <strain evidence="3">ATCC 35852 / DSM 46488 / JCM 4925 / NBRC 14057 / NRRL 8057</strain>
    </source>
</reference>
<keyword evidence="3" id="KW-1185">Reference proteome</keyword>
<dbReference type="OrthoDB" id="4339140at2"/>
<dbReference type="RefSeq" id="WP_014144747.1">
    <property type="nucleotide sequence ID" value="NC_016111.1"/>
</dbReference>
<dbReference type="eggNOG" id="ENOG5033Q7Y">
    <property type="taxonomic scope" value="Bacteria"/>
</dbReference>
<name>F8K4N5_STREN</name>
<keyword evidence="1" id="KW-1133">Transmembrane helix</keyword>
<keyword evidence="1" id="KW-0472">Membrane</keyword>
<accession>F8K4N5</accession>